<dbReference type="SUPFAM" id="SSF52402">
    <property type="entry name" value="Adenine nucleotide alpha hydrolases-like"/>
    <property type="match status" value="1"/>
</dbReference>
<keyword evidence="4" id="KW-1185">Reference proteome</keyword>
<sequence length="283" mass="30516">MKTLLVPVLGHDGLRAIVDTACLAGQRFDSIIEACSFRHALADYLRGNAAGNLPWHFEEQVRASDLARAEDLARKQVFAHAMETRGMREEAAPGLGVCFRWRAEPLCGDHVLGQQARLFSATVIGQPESTGASPEMATFETLLFESGRPVLIAPPAAPASLGESILIAWNGSTETARTIAFAEPFLRRARRIWVLAIEGSSVPGPSAQELAEALNRAGIAAEARTLTSSRFSSGEVFLAEAQALSSDLLIKGAYTQSRLRQMFFGGATSHILRHAKLPVLMAH</sequence>
<dbReference type="InterPro" id="IPR006015">
    <property type="entry name" value="Universal_stress_UspA"/>
</dbReference>
<evidence type="ECO:0000259" key="2">
    <source>
        <dbReference type="Pfam" id="PF00582"/>
    </source>
</evidence>
<dbReference type="RefSeq" id="WP_150997430.1">
    <property type="nucleotide sequence ID" value="NZ_BPQY01000633.1"/>
</dbReference>
<dbReference type="PRINTS" id="PR01438">
    <property type="entry name" value="UNVRSLSTRESS"/>
</dbReference>
<dbReference type="InterPro" id="IPR006016">
    <property type="entry name" value="UspA"/>
</dbReference>
<organism evidence="3 4">
    <name type="scientific">Methylobacterium soli</name>
    <dbReference type="NCBI Taxonomy" id="553447"/>
    <lineage>
        <taxon>Bacteria</taxon>
        <taxon>Pseudomonadati</taxon>
        <taxon>Pseudomonadota</taxon>
        <taxon>Alphaproteobacteria</taxon>
        <taxon>Hyphomicrobiales</taxon>
        <taxon>Methylobacteriaceae</taxon>
        <taxon>Methylobacterium</taxon>
    </lineage>
</organism>
<dbReference type="EMBL" id="VZZK01000003">
    <property type="protein sequence ID" value="KAB1080845.1"/>
    <property type="molecule type" value="Genomic_DNA"/>
</dbReference>
<comment type="caution">
    <text evidence="3">The sequence shown here is derived from an EMBL/GenBank/DDBJ whole genome shotgun (WGS) entry which is preliminary data.</text>
</comment>
<dbReference type="AlphaFoldDB" id="A0A6L3T619"/>
<accession>A0A6L3T619</accession>
<evidence type="ECO:0000313" key="3">
    <source>
        <dbReference type="EMBL" id="KAB1080845.1"/>
    </source>
</evidence>
<protein>
    <submittedName>
        <fullName evidence="3">Universal stress protein</fullName>
    </submittedName>
</protein>
<dbReference type="OrthoDB" id="9804721at2"/>
<feature type="domain" description="UspA" evidence="2">
    <location>
        <begin position="214"/>
        <end position="282"/>
    </location>
</feature>
<gene>
    <name evidence="3" type="ORF">F6X53_03850</name>
</gene>
<dbReference type="Pfam" id="PF00582">
    <property type="entry name" value="Usp"/>
    <property type="match status" value="1"/>
</dbReference>
<evidence type="ECO:0000313" key="4">
    <source>
        <dbReference type="Proteomes" id="UP000474159"/>
    </source>
</evidence>
<comment type="similarity">
    <text evidence="1">Belongs to the universal stress protein A family.</text>
</comment>
<proteinExistence type="inferred from homology"/>
<dbReference type="Gene3D" id="3.40.50.12370">
    <property type="match status" value="1"/>
</dbReference>
<reference evidence="3 4" key="1">
    <citation type="submission" date="2019-09" db="EMBL/GenBank/DDBJ databases">
        <title>YIM 48816 draft genome.</title>
        <authorList>
            <person name="Jiang L."/>
        </authorList>
    </citation>
    <scope>NUCLEOTIDE SEQUENCE [LARGE SCALE GENOMIC DNA]</scope>
    <source>
        <strain evidence="3 4">YIM 48816</strain>
    </source>
</reference>
<dbReference type="Proteomes" id="UP000474159">
    <property type="component" value="Unassembled WGS sequence"/>
</dbReference>
<evidence type="ECO:0000256" key="1">
    <source>
        <dbReference type="ARBA" id="ARBA00008791"/>
    </source>
</evidence>
<name>A0A6L3T619_9HYPH</name>
<dbReference type="CDD" id="cd00293">
    <property type="entry name" value="USP-like"/>
    <property type="match status" value="1"/>
</dbReference>